<feature type="compositionally biased region" description="Polar residues" evidence="1">
    <location>
        <begin position="122"/>
        <end position="131"/>
    </location>
</feature>
<organism evidence="2 3">
    <name type="scientific">Mucor plumbeus</name>
    <dbReference type="NCBI Taxonomy" id="97098"/>
    <lineage>
        <taxon>Eukaryota</taxon>
        <taxon>Fungi</taxon>
        <taxon>Fungi incertae sedis</taxon>
        <taxon>Mucoromycota</taxon>
        <taxon>Mucoromycotina</taxon>
        <taxon>Mucoromycetes</taxon>
        <taxon>Mucorales</taxon>
        <taxon>Mucorineae</taxon>
        <taxon>Mucoraceae</taxon>
        <taxon>Mucor</taxon>
    </lineage>
</organism>
<gene>
    <name evidence="2" type="ORF">INT46_003450</name>
</gene>
<sequence length="198" mass="22651">MPRPDDIQSNLSLQFEKIDEMYANDDLRVFGRDTGRIFKEIDVIRRKQIELATEHISLESIDDMPYLTIRLTVIQTSGDIEDEYKRNLVYFNKKEIALKSLMNKLDTLGQIMNDFRERSDLNPHTINNNQETTDTITTAPTSPTHNRNISAANALKNEYYSQASSSSSTQNTIPKSSNANPRESISVFSFDQSPILQK</sequence>
<dbReference type="EMBL" id="JAEPRC010000169">
    <property type="protein sequence ID" value="KAG2205623.1"/>
    <property type="molecule type" value="Genomic_DNA"/>
</dbReference>
<comment type="caution">
    <text evidence="2">The sequence shown here is derived from an EMBL/GenBank/DDBJ whole genome shotgun (WGS) entry which is preliminary data.</text>
</comment>
<evidence type="ECO:0000313" key="2">
    <source>
        <dbReference type="EMBL" id="KAG2205623.1"/>
    </source>
</evidence>
<proteinExistence type="predicted"/>
<dbReference type="AlphaFoldDB" id="A0A8H7R7J0"/>
<name>A0A8H7R7J0_9FUNG</name>
<evidence type="ECO:0000313" key="3">
    <source>
        <dbReference type="Proteomes" id="UP000650833"/>
    </source>
</evidence>
<feature type="region of interest" description="Disordered" evidence="1">
    <location>
        <begin position="160"/>
        <end position="198"/>
    </location>
</feature>
<protein>
    <submittedName>
        <fullName evidence="2">Uncharacterized protein</fullName>
    </submittedName>
</protein>
<keyword evidence="3" id="KW-1185">Reference proteome</keyword>
<feature type="compositionally biased region" description="Polar residues" evidence="1">
    <location>
        <begin position="178"/>
        <end position="198"/>
    </location>
</feature>
<accession>A0A8H7R7J0</accession>
<evidence type="ECO:0000256" key="1">
    <source>
        <dbReference type="SAM" id="MobiDB-lite"/>
    </source>
</evidence>
<feature type="compositionally biased region" description="Low complexity" evidence="1">
    <location>
        <begin position="132"/>
        <end position="144"/>
    </location>
</feature>
<reference evidence="2" key="1">
    <citation type="submission" date="2020-12" db="EMBL/GenBank/DDBJ databases">
        <title>Metabolic potential, ecology and presence of endohyphal bacteria is reflected in genomic diversity of Mucoromycotina.</title>
        <authorList>
            <person name="Muszewska A."/>
            <person name="Okrasinska A."/>
            <person name="Steczkiewicz K."/>
            <person name="Drgas O."/>
            <person name="Orlowska M."/>
            <person name="Perlinska-Lenart U."/>
            <person name="Aleksandrzak-Piekarczyk T."/>
            <person name="Szatraj K."/>
            <person name="Zielenkiewicz U."/>
            <person name="Pilsyk S."/>
            <person name="Malc E."/>
            <person name="Mieczkowski P."/>
            <person name="Kruszewska J.S."/>
            <person name="Biernat P."/>
            <person name="Pawlowska J."/>
        </authorList>
    </citation>
    <scope>NUCLEOTIDE SEQUENCE</scope>
    <source>
        <strain evidence="2">CBS 226.32</strain>
    </source>
</reference>
<dbReference type="Proteomes" id="UP000650833">
    <property type="component" value="Unassembled WGS sequence"/>
</dbReference>
<feature type="region of interest" description="Disordered" evidence="1">
    <location>
        <begin position="121"/>
        <end position="146"/>
    </location>
</feature>
<dbReference type="OrthoDB" id="2419780at2759"/>
<feature type="compositionally biased region" description="Low complexity" evidence="1">
    <location>
        <begin position="161"/>
        <end position="177"/>
    </location>
</feature>